<evidence type="ECO:0000256" key="1">
    <source>
        <dbReference type="ARBA" id="ARBA00005437"/>
    </source>
</evidence>
<dbReference type="SUPFAM" id="SSF54518">
    <property type="entry name" value="Tubby C-terminal domain-like"/>
    <property type="match status" value="1"/>
</dbReference>
<evidence type="ECO:0000313" key="2">
    <source>
        <dbReference type="EMBL" id="NKZ20105.1"/>
    </source>
</evidence>
<dbReference type="EMBL" id="JAAXPR010000005">
    <property type="protein sequence ID" value="NKZ20105.1"/>
    <property type="molecule type" value="Genomic_DNA"/>
</dbReference>
<dbReference type="Pfam" id="PF04525">
    <property type="entry name" value="LOR"/>
    <property type="match status" value="1"/>
</dbReference>
<proteinExistence type="inferred from homology"/>
<reference evidence="2 3" key="1">
    <citation type="submission" date="2020-04" db="EMBL/GenBank/DDBJ databases">
        <title>MicrobeNet Type strains.</title>
        <authorList>
            <person name="Nicholson A.C."/>
        </authorList>
    </citation>
    <scope>NUCLEOTIDE SEQUENCE [LARGE SCALE GENOMIC DNA]</scope>
    <source>
        <strain evidence="2 3">CCUG 69612</strain>
    </source>
</reference>
<comment type="caution">
    <text evidence="2">The sequence shown here is derived from an EMBL/GenBank/DDBJ whole genome shotgun (WGS) entry which is preliminary data.</text>
</comment>
<comment type="similarity">
    <text evidence="1">Belongs to the LOR family.</text>
</comment>
<protein>
    <recommendedName>
        <fullName evidence="4">UDP-N-acetylenolpyruvoylglucosamine reductase</fullName>
    </recommendedName>
</protein>
<gene>
    <name evidence="2" type="ORF">HF992_04465</name>
</gene>
<dbReference type="InterPro" id="IPR007612">
    <property type="entry name" value="LOR"/>
</dbReference>
<evidence type="ECO:0008006" key="4">
    <source>
        <dbReference type="Google" id="ProtNLM"/>
    </source>
</evidence>
<dbReference type="InterPro" id="IPR025659">
    <property type="entry name" value="Tubby-like_C"/>
</dbReference>
<dbReference type="RefSeq" id="WP_168548860.1">
    <property type="nucleotide sequence ID" value="NZ_JAAXPR010000005.1"/>
</dbReference>
<accession>A0A7X6S183</accession>
<sequence length="166" mass="19474">MKKFYIKQKFWSLAGKFQVKDQHDQPHYEVVGSLLKWLKEFTIMDMAGQEVARIKRQWAWFLPRFTITLASGEQFALQKEFSWFRPRYRIEGLDMVVQGDFWDMDFTLKKDGRKIADINQEWFRLTSTYQVTVHEEAYSDLAIALVIAIDYVKETEAAASASSAAN</sequence>
<dbReference type="Proteomes" id="UP000522720">
    <property type="component" value="Unassembled WGS sequence"/>
</dbReference>
<organism evidence="2 3">
    <name type="scientific">Streptococcus ovuberis</name>
    <dbReference type="NCBI Taxonomy" id="1936207"/>
    <lineage>
        <taxon>Bacteria</taxon>
        <taxon>Bacillati</taxon>
        <taxon>Bacillota</taxon>
        <taxon>Bacilli</taxon>
        <taxon>Lactobacillales</taxon>
        <taxon>Streptococcaceae</taxon>
        <taxon>Streptococcus</taxon>
    </lineage>
</organism>
<dbReference type="AlphaFoldDB" id="A0A7X6S183"/>
<evidence type="ECO:0000313" key="3">
    <source>
        <dbReference type="Proteomes" id="UP000522720"/>
    </source>
</evidence>
<dbReference type="InterPro" id="IPR038595">
    <property type="entry name" value="LOR_sf"/>
</dbReference>
<keyword evidence="3" id="KW-1185">Reference proteome</keyword>
<name>A0A7X6S183_9STRE</name>
<dbReference type="Gene3D" id="2.40.160.200">
    <property type="entry name" value="LURP1-related"/>
    <property type="match status" value="1"/>
</dbReference>